<evidence type="ECO:0000313" key="2">
    <source>
        <dbReference type="Proteomes" id="UP000677668"/>
    </source>
</evidence>
<dbReference type="InterPro" id="IPR006175">
    <property type="entry name" value="YjgF/YER057c/UK114"/>
</dbReference>
<accession>A0ABX8B3Z3</accession>
<dbReference type="InterPro" id="IPR035959">
    <property type="entry name" value="RutC-like_sf"/>
</dbReference>
<reference evidence="1 2" key="1">
    <citation type="submission" date="2021-03" db="EMBL/GenBank/DDBJ databases">
        <title>Genomic and phenotypic characterization of Chloracidobacterium isolates provides evidence for multiple species.</title>
        <authorList>
            <person name="Saini M.K."/>
            <person name="Costas A.M.G."/>
            <person name="Tank M."/>
            <person name="Bryant D.A."/>
        </authorList>
    </citation>
    <scope>NUCLEOTIDE SEQUENCE [LARGE SCALE GENOMIC DNA]</scope>
    <source>
        <strain evidence="1 2">N</strain>
    </source>
</reference>
<dbReference type="Proteomes" id="UP000677668">
    <property type="component" value="Chromosome 1"/>
</dbReference>
<dbReference type="PANTHER" id="PTHR11803:SF48">
    <property type="entry name" value="2-AMINOMUCONATE DEAMINASE"/>
    <property type="match status" value="1"/>
</dbReference>
<proteinExistence type="predicted"/>
<dbReference type="Gene3D" id="3.30.1330.40">
    <property type="entry name" value="RutC-like"/>
    <property type="match status" value="1"/>
</dbReference>
<name>A0ABX8B3Z3_9BACT</name>
<organism evidence="1 2">
    <name type="scientific">Chloracidobacterium sp. N</name>
    <dbReference type="NCBI Taxonomy" id="2821540"/>
    <lineage>
        <taxon>Bacteria</taxon>
        <taxon>Pseudomonadati</taxon>
        <taxon>Acidobacteriota</taxon>
        <taxon>Terriglobia</taxon>
        <taxon>Terriglobales</taxon>
        <taxon>Acidobacteriaceae</taxon>
        <taxon>Chloracidobacterium</taxon>
        <taxon>Chloracidobacterium aggregatum</taxon>
    </lineage>
</organism>
<dbReference type="EMBL" id="CP072642">
    <property type="protein sequence ID" value="QUV94206.1"/>
    <property type="molecule type" value="Genomic_DNA"/>
</dbReference>
<protein>
    <submittedName>
        <fullName evidence="1">RidA family protein</fullName>
    </submittedName>
</protein>
<dbReference type="RefSeq" id="WP_211422516.1">
    <property type="nucleotide sequence ID" value="NZ_CP072642.1"/>
</dbReference>
<dbReference type="PANTHER" id="PTHR11803">
    <property type="entry name" value="2-IMINOBUTANOATE/2-IMINOPROPANOATE DEAMINASE RIDA"/>
    <property type="match status" value="1"/>
</dbReference>
<dbReference type="SUPFAM" id="SSF55298">
    <property type="entry name" value="YjgF-like"/>
    <property type="match status" value="1"/>
</dbReference>
<evidence type="ECO:0000313" key="1">
    <source>
        <dbReference type="EMBL" id="QUV94206.1"/>
    </source>
</evidence>
<gene>
    <name evidence="1" type="ORF">J8C05_01760</name>
</gene>
<sequence length="140" mass="15365">MESHNILLHGLARPRANYPHARRVGNFIFVSGLSSRQPDDSIAGMTRTPDGRIIRDIARQTEAVIENLRLVLQAAGVDLAQVVDVTVFLVDMADYAAFNAVYDRYFTAETGPTRTTVAVRELPHPDLLIEIKAVASVPAP</sequence>
<dbReference type="CDD" id="cd00448">
    <property type="entry name" value="YjgF_YER057c_UK114_family"/>
    <property type="match status" value="1"/>
</dbReference>
<dbReference type="Pfam" id="PF01042">
    <property type="entry name" value="Ribonuc_L-PSP"/>
    <property type="match status" value="1"/>
</dbReference>
<keyword evidence="2" id="KW-1185">Reference proteome</keyword>